<feature type="region of interest" description="Disordered" evidence="5">
    <location>
        <begin position="145"/>
        <end position="170"/>
    </location>
</feature>
<comment type="subcellular location">
    <subcellularLocation>
        <location evidence="1">Cytoplasm</location>
    </subcellularLocation>
</comment>
<gene>
    <name evidence="8" type="primary">recX_7</name>
    <name evidence="8" type="ORF">GALL_317410</name>
</gene>
<dbReference type="Pfam" id="PF02631">
    <property type="entry name" value="RecX_HTH2"/>
    <property type="match status" value="1"/>
</dbReference>
<dbReference type="EMBL" id="MLJW01000481">
    <property type="protein sequence ID" value="OIQ86421.1"/>
    <property type="molecule type" value="Genomic_DNA"/>
</dbReference>
<feature type="domain" description="RecX third three-helical" evidence="7">
    <location>
        <begin position="104"/>
        <end position="148"/>
    </location>
</feature>
<protein>
    <recommendedName>
        <fullName evidence="3">Regulatory protein RecX</fullName>
    </recommendedName>
</protein>
<sequence length="170" mass="19191">MQTTTSSLKARALRLLALREHSRAELERKLSRVRKPDQEPPDAAALGILLDELQALGLLDERRFAESLVRRRQVKYGSQRIERELRMHGLTADAIAPLIARQADDVARALRMLCKRHPEAPLNAQERARQQRFLQARGFSSDVVRQAMKQRGGAQADLDPGDDPDDHTSV</sequence>
<proteinExistence type="inferred from homology"/>
<dbReference type="InterPro" id="IPR053924">
    <property type="entry name" value="RecX_HTH_2nd"/>
</dbReference>
<feature type="compositionally biased region" description="Acidic residues" evidence="5">
    <location>
        <begin position="159"/>
        <end position="170"/>
    </location>
</feature>
<evidence type="ECO:0000256" key="1">
    <source>
        <dbReference type="ARBA" id="ARBA00004496"/>
    </source>
</evidence>
<evidence type="ECO:0000313" key="8">
    <source>
        <dbReference type="EMBL" id="OIQ86421.1"/>
    </source>
</evidence>
<comment type="similarity">
    <text evidence="2">Belongs to the RecX family.</text>
</comment>
<comment type="caution">
    <text evidence="8">The sequence shown here is derived from an EMBL/GenBank/DDBJ whole genome shotgun (WGS) entry which is preliminary data.</text>
</comment>
<keyword evidence="4" id="KW-0963">Cytoplasm</keyword>
<evidence type="ECO:0000259" key="6">
    <source>
        <dbReference type="Pfam" id="PF02631"/>
    </source>
</evidence>
<dbReference type="InterPro" id="IPR003783">
    <property type="entry name" value="Regulatory_RecX"/>
</dbReference>
<evidence type="ECO:0000256" key="3">
    <source>
        <dbReference type="ARBA" id="ARBA00018111"/>
    </source>
</evidence>
<evidence type="ECO:0000259" key="7">
    <source>
        <dbReference type="Pfam" id="PF21981"/>
    </source>
</evidence>
<dbReference type="PANTHER" id="PTHR33602:SF1">
    <property type="entry name" value="REGULATORY PROTEIN RECX FAMILY PROTEIN"/>
    <property type="match status" value="1"/>
</dbReference>
<feature type="domain" description="RecX second three-helical" evidence="6">
    <location>
        <begin position="60"/>
        <end position="96"/>
    </location>
</feature>
<dbReference type="HAMAP" id="MF_01114">
    <property type="entry name" value="RecX"/>
    <property type="match status" value="1"/>
</dbReference>
<evidence type="ECO:0000256" key="4">
    <source>
        <dbReference type="ARBA" id="ARBA00022490"/>
    </source>
</evidence>
<reference evidence="8" key="1">
    <citation type="submission" date="2016-10" db="EMBL/GenBank/DDBJ databases">
        <title>Sequence of Gallionella enrichment culture.</title>
        <authorList>
            <person name="Poehlein A."/>
            <person name="Muehling M."/>
            <person name="Daniel R."/>
        </authorList>
    </citation>
    <scope>NUCLEOTIDE SEQUENCE</scope>
</reference>
<evidence type="ECO:0000256" key="5">
    <source>
        <dbReference type="SAM" id="MobiDB-lite"/>
    </source>
</evidence>
<dbReference type="AlphaFoldDB" id="A0A1J5RE41"/>
<dbReference type="Gene3D" id="1.10.10.10">
    <property type="entry name" value="Winged helix-like DNA-binding domain superfamily/Winged helix DNA-binding domain"/>
    <property type="match status" value="3"/>
</dbReference>
<name>A0A1J5RE41_9ZZZZ</name>
<organism evidence="8">
    <name type="scientific">mine drainage metagenome</name>
    <dbReference type="NCBI Taxonomy" id="410659"/>
    <lineage>
        <taxon>unclassified sequences</taxon>
        <taxon>metagenomes</taxon>
        <taxon>ecological metagenomes</taxon>
    </lineage>
</organism>
<dbReference type="GO" id="GO:0005737">
    <property type="term" value="C:cytoplasm"/>
    <property type="evidence" value="ECO:0007669"/>
    <property type="project" value="UniProtKB-SubCell"/>
</dbReference>
<dbReference type="InterPro" id="IPR053925">
    <property type="entry name" value="RecX_HTH_3rd"/>
</dbReference>
<dbReference type="GO" id="GO:0006282">
    <property type="term" value="P:regulation of DNA repair"/>
    <property type="evidence" value="ECO:0007669"/>
    <property type="project" value="InterPro"/>
</dbReference>
<dbReference type="InterPro" id="IPR036388">
    <property type="entry name" value="WH-like_DNA-bd_sf"/>
</dbReference>
<dbReference type="PANTHER" id="PTHR33602">
    <property type="entry name" value="REGULATORY PROTEIN RECX FAMILY PROTEIN"/>
    <property type="match status" value="1"/>
</dbReference>
<evidence type="ECO:0000256" key="2">
    <source>
        <dbReference type="ARBA" id="ARBA00009695"/>
    </source>
</evidence>
<accession>A0A1J5RE41</accession>
<dbReference type="Pfam" id="PF21981">
    <property type="entry name" value="RecX_HTH3"/>
    <property type="match status" value="1"/>
</dbReference>